<dbReference type="Proteomes" id="UP000326565">
    <property type="component" value="Unassembled WGS sequence"/>
</dbReference>
<evidence type="ECO:0000259" key="2">
    <source>
        <dbReference type="Pfam" id="PF05199"/>
    </source>
</evidence>
<gene>
    <name evidence="3" type="ORF">BDV29DRAFT_162856</name>
</gene>
<dbReference type="InterPro" id="IPR007867">
    <property type="entry name" value="GMC_OxRtase_C"/>
</dbReference>
<evidence type="ECO:0000256" key="1">
    <source>
        <dbReference type="ARBA" id="ARBA00010790"/>
    </source>
</evidence>
<dbReference type="SUPFAM" id="SSF51905">
    <property type="entry name" value="FAD/NAD(P)-binding domain"/>
    <property type="match status" value="1"/>
</dbReference>
<dbReference type="Pfam" id="PF05199">
    <property type="entry name" value="GMC_oxred_C"/>
    <property type="match status" value="1"/>
</dbReference>
<evidence type="ECO:0000313" key="4">
    <source>
        <dbReference type="Proteomes" id="UP000326565"/>
    </source>
</evidence>
<evidence type="ECO:0000313" key="3">
    <source>
        <dbReference type="EMBL" id="KAB8067957.1"/>
    </source>
</evidence>
<sequence>MLSDDDKPIVPLDPTLKGTRTIGIVGAWKSFHGAAWARGGPLAARLALAGHKTLLLEAGNDQGPNLNYIVPGYATKSSDDPALPRKSLVRHYANDTRQARDYKTVYETPDGKEFTGLDPPAGTRMKGIVYFRAGTLGGCTAHNALIALYSSFLEIVFNYFDTGVGNYAADLQAMYEGLKLGREAFDRQVVPLTEVLPGRRLASQEDLETYIKDTAWGHYALCTCPIGRDNDPMAVLDSKFCVRGVHRLCVVDGSVCAGIAGAYPITISTYMVAEKAADVILSEIATR</sequence>
<dbReference type="OrthoDB" id="4488565at2759"/>
<organism evidence="3 4">
    <name type="scientific">Aspergillus leporis</name>
    <dbReference type="NCBI Taxonomy" id="41062"/>
    <lineage>
        <taxon>Eukaryota</taxon>
        <taxon>Fungi</taxon>
        <taxon>Dikarya</taxon>
        <taxon>Ascomycota</taxon>
        <taxon>Pezizomycotina</taxon>
        <taxon>Eurotiomycetes</taxon>
        <taxon>Eurotiomycetidae</taxon>
        <taxon>Eurotiales</taxon>
        <taxon>Aspergillaceae</taxon>
        <taxon>Aspergillus</taxon>
        <taxon>Aspergillus subgen. Circumdati</taxon>
    </lineage>
</organism>
<protein>
    <recommendedName>
        <fullName evidence="2">Glucose-methanol-choline oxidoreductase C-terminal domain-containing protein</fullName>
    </recommendedName>
</protein>
<dbReference type="GO" id="GO:0050660">
    <property type="term" value="F:flavin adenine dinucleotide binding"/>
    <property type="evidence" value="ECO:0007669"/>
    <property type="project" value="InterPro"/>
</dbReference>
<comment type="similarity">
    <text evidence="1">Belongs to the GMC oxidoreductase family.</text>
</comment>
<dbReference type="InterPro" id="IPR012132">
    <property type="entry name" value="GMC_OxRdtase"/>
</dbReference>
<dbReference type="InterPro" id="IPR036188">
    <property type="entry name" value="FAD/NAD-bd_sf"/>
</dbReference>
<dbReference type="GO" id="GO:0016614">
    <property type="term" value="F:oxidoreductase activity, acting on CH-OH group of donors"/>
    <property type="evidence" value="ECO:0007669"/>
    <property type="project" value="InterPro"/>
</dbReference>
<dbReference type="Gene3D" id="3.50.50.60">
    <property type="entry name" value="FAD/NAD(P)-binding domain"/>
    <property type="match status" value="2"/>
</dbReference>
<proteinExistence type="inferred from homology"/>
<dbReference type="EMBL" id="ML732429">
    <property type="protein sequence ID" value="KAB8067957.1"/>
    <property type="molecule type" value="Genomic_DNA"/>
</dbReference>
<dbReference type="AlphaFoldDB" id="A0A5N5WJX3"/>
<name>A0A5N5WJX3_9EURO</name>
<dbReference type="PANTHER" id="PTHR11552:SF100">
    <property type="entry name" value="DEHYDROGENASE, PUTATIVE (AFU_ORTHOLOGUE AFUA_5G00630)-RELATED"/>
    <property type="match status" value="1"/>
</dbReference>
<feature type="domain" description="Glucose-methanol-choline oxidoreductase C-terminal" evidence="2">
    <location>
        <begin position="156"/>
        <end position="273"/>
    </location>
</feature>
<dbReference type="PANTHER" id="PTHR11552">
    <property type="entry name" value="GLUCOSE-METHANOL-CHOLINE GMC OXIDOREDUCTASE"/>
    <property type="match status" value="1"/>
</dbReference>
<accession>A0A5N5WJX3</accession>
<reference evidence="3 4" key="1">
    <citation type="submission" date="2019-04" db="EMBL/GenBank/DDBJ databases">
        <title>Friends and foes A comparative genomics study of 23 Aspergillus species from section Flavi.</title>
        <authorList>
            <consortium name="DOE Joint Genome Institute"/>
            <person name="Kjaerbolling I."/>
            <person name="Vesth T."/>
            <person name="Frisvad J.C."/>
            <person name="Nybo J.L."/>
            <person name="Theobald S."/>
            <person name="Kildgaard S."/>
            <person name="Isbrandt T."/>
            <person name="Kuo A."/>
            <person name="Sato A."/>
            <person name="Lyhne E.K."/>
            <person name="Kogle M.E."/>
            <person name="Wiebenga A."/>
            <person name="Kun R.S."/>
            <person name="Lubbers R.J."/>
            <person name="Makela M.R."/>
            <person name="Barry K."/>
            <person name="Chovatia M."/>
            <person name="Clum A."/>
            <person name="Daum C."/>
            <person name="Haridas S."/>
            <person name="He G."/>
            <person name="LaButti K."/>
            <person name="Lipzen A."/>
            <person name="Mondo S."/>
            <person name="Riley R."/>
            <person name="Salamov A."/>
            <person name="Simmons B.A."/>
            <person name="Magnuson J.K."/>
            <person name="Henrissat B."/>
            <person name="Mortensen U.H."/>
            <person name="Larsen T.O."/>
            <person name="Devries R.P."/>
            <person name="Grigoriev I.V."/>
            <person name="Machida M."/>
            <person name="Baker S.E."/>
            <person name="Andersen M.R."/>
        </authorList>
    </citation>
    <scope>NUCLEOTIDE SEQUENCE [LARGE SCALE GENOMIC DNA]</scope>
    <source>
        <strain evidence="3 4">CBS 151.66</strain>
    </source>
</reference>
<keyword evidence="4" id="KW-1185">Reference proteome</keyword>